<sequence length="274" mass="29010">MAPVSSGCDTRCSSVRHVDEIAEAFYLPLGDGRYTPTRATESPWEAEAQHGGPPSALLAHLAAAAGGQQPVRVSVDFYGAIPRRELQVQVSPVRPGRRIDLTEAVLTVDGRTAAVARVWSLAPGPTPPVVTPAAVPPAVPDEGTVVFPDLPDFGYQHALEWRYTAGSPEQLGAADVWTRVRIPLVAGEELTGTDRVLIAADAANGISVELPLDRWLSIPPGMTCHLTREAQGDWVHLACRTRIEANGLGLCTGTVSDATGVVGEVAQPLLVRAR</sequence>
<dbReference type="InterPro" id="IPR049450">
    <property type="entry name" value="ACOT8-like_C"/>
</dbReference>
<dbReference type="Gene3D" id="2.40.160.210">
    <property type="entry name" value="Acyl-CoA thioesterase, double hotdog domain"/>
    <property type="match status" value="1"/>
</dbReference>
<accession>A0A1I1PVV9</accession>
<feature type="domain" description="Acyl-CoA thioesterase-like C-terminal" evidence="2">
    <location>
        <begin position="146"/>
        <end position="271"/>
    </location>
</feature>
<dbReference type="STRING" id="1225127.SAMN05661030_2450"/>
<evidence type="ECO:0000313" key="3">
    <source>
        <dbReference type="EMBL" id="SFD13847.1"/>
    </source>
</evidence>
<dbReference type="Pfam" id="PF20789">
    <property type="entry name" value="4HBT_3C"/>
    <property type="match status" value="1"/>
</dbReference>
<dbReference type="InterPro" id="IPR029069">
    <property type="entry name" value="HotDog_dom_sf"/>
</dbReference>
<reference evidence="4" key="1">
    <citation type="submission" date="2016-10" db="EMBL/GenBank/DDBJ databases">
        <authorList>
            <person name="Varghese N."/>
            <person name="Submissions S."/>
        </authorList>
    </citation>
    <scope>NUCLEOTIDE SEQUENCE [LARGE SCALE GENOMIC DNA]</scope>
    <source>
        <strain evidence="4">DSM 45962</strain>
    </source>
</reference>
<evidence type="ECO:0000259" key="1">
    <source>
        <dbReference type="Pfam" id="PF13622"/>
    </source>
</evidence>
<protein>
    <submittedName>
        <fullName evidence="3">Thioesterase-like superfamily protein</fullName>
    </submittedName>
</protein>
<dbReference type="InterPro" id="IPR042171">
    <property type="entry name" value="Acyl-CoA_hotdog"/>
</dbReference>
<evidence type="ECO:0000259" key="2">
    <source>
        <dbReference type="Pfam" id="PF20789"/>
    </source>
</evidence>
<organism evidence="3 4">
    <name type="scientific">Klenkia taihuensis</name>
    <dbReference type="NCBI Taxonomy" id="1225127"/>
    <lineage>
        <taxon>Bacteria</taxon>
        <taxon>Bacillati</taxon>
        <taxon>Actinomycetota</taxon>
        <taxon>Actinomycetes</taxon>
        <taxon>Geodermatophilales</taxon>
        <taxon>Geodermatophilaceae</taxon>
        <taxon>Klenkia</taxon>
    </lineage>
</organism>
<dbReference type="Proteomes" id="UP000199022">
    <property type="component" value="Unassembled WGS sequence"/>
</dbReference>
<name>A0A1I1PVV9_9ACTN</name>
<dbReference type="EMBL" id="FOMD01000003">
    <property type="protein sequence ID" value="SFD13847.1"/>
    <property type="molecule type" value="Genomic_DNA"/>
</dbReference>
<evidence type="ECO:0000313" key="4">
    <source>
        <dbReference type="Proteomes" id="UP000199022"/>
    </source>
</evidence>
<dbReference type="Pfam" id="PF13622">
    <property type="entry name" value="4HBT_3"/>
    <property type="match status" value="1"/>
</dbReference>
<feature type="domain" description="Acyl-CoA thioesterase-like N-terminal HotDog" evidence="1">
    <location>
        <begin position="41"/>
        <end position="119"/>
    </location>
</feature>
<dbReference type="SUPFAM" id="SSF54637">
    <property type="entry name" value="Thioesterase/thiol ester dehydrase-isomerase"/>
    <property type="match status" value="1"/>
</dbReference>
<dbReference type="InterPro" id="IPR049449">
    <property type="entry name" value="TesB_ACOT8-like_N"/>
</dbReference>
<gene>
    <name evidence="3" type="ORF">SAMN05661030_2450</name>
</gene>
<keyword evidence="4" id="KW-1185">Reference proteome</keyword>
<dbReference type="AlphaFoldDB" id="A0A1I1PVV9"/>
<proteinExistence type="predicted"/>